<keyword evidence="3" id="KW-1185">Reference proteome</keyword>
<name>A0A401TJ12_CHIPU</name>
<gene>
    <name evidence="2" type="ORF">chiPu_0026828</name>
</gene>
<dbReference type="AlphaFoldDB" id="A0A401TJ12"/>
<reference evidence="2 3" key="1">
    <citation type="journal article" date="2018" name="Nat. Ecol. Evol.">
        <title>Shark genomes provide insights into elasmobranch evolution and the origin of vertebrates.</title>
        <authorList>
            <person name="Hara Y"/>
            <person name="Yamaguchi K"/>
            <person name="Onimaru K"/>
            <person name="Kadota M"/>
            <person name="Koyanagi M"/>
            <person name="Keeley SD"/>
            <person name="Tatsumi K"/>
            <person name="Tanaka K"/>
            <person name="Motone F"/>
            <person name="Kageyama Y"/>
            <person name="Nozu R"/>
            <person name="Adachi N"/>
            <person name="Nishimura O"/>
            <person name="Nakagawa R"/>
            <person name="Tanegashima C"/>
            <person name="Kiyatake I"/>
            <person name="Matsumoto R"/>
            <person name="Murakumo K"/>
            <person name="Nishida K"/>
            <person name="Terakita A"/>
            <person name="Kuratani S"/>
            <person name="Sato K"/>
            <person name="Hyodo S Kuraku.S."/>
        </authorList>
    </citation>
    <scope>NUCLEOTIDE SEQUENCE [LARGE SCALE GENOMIC DNA]</scope>
</reference>
<feature type="region of interest" description="Disordered" evidence="1">
    <location>
        <begin position="18"/>
        <end position="41"/>
    </location>
</feature>
<comment type="caution">
    <text evidence="2">The sequence shown here is derived from an EMBL/GenBank/DDBJ whole genome shotgun (WGS) entry which is preliminary data.</text>
</comment>
<sequence>AGLLAALRMCTRQSSTLTEAELGEMATGSVRPGEVEEEKDDYMSDVFVNLQ</sequence>
<evidence type="ECO:0000313" key="3">
    <source>
        <dbReference type="Proteomes" id="UP000287033"/>
    </source>
</evidence>
<feature type="non-terminal residue" evidence="2">
    <location>
        <position position="1"/>
    </location>
</feature>
<evidence type="ECO:0000256" key="1">
    <source>
        <dbReference type="SAM" id="MobiDB-lite"/>
    </source>
</evidence>
<dbReference type="EMBL" id="BEZZ01088242">
    <property type="protein sequence ID" value="GCC42639.1"/>
    <property type="molecule type" value="Genomic_DNA"/>
</dbReference>
<protein>
    <submittedName>
        <fullName evidence="2">Uncharacterized protein</fullName>
    </submittedName>
</protein>
<evidence type="ECO:0000313" key="2">
    <source>
        <dbReference type="EMBL" id="GCC42639.1"/>
    </source>
</evidence>
<dbReference type="Proteomes" id="UP000287033">
    <property type="component" value="Unassembled WGS sequence"/>
</dbReference>
<accession>A0A401TJ12</accession>
<organism evidence="2 3">
    <name type="scientific">Chiloscyllium punctatum</name>
    <name type="common">Brownbanded bambooshark</name>
    <name type="synonym">Hemiscyllium punctatum</name>
    <dbReference type="NCBI Taxonomy" id="137246"/>
    <lineage>
        <taxon>Eukaryota</taxon>
        <taxon>Metazoa</taxon>
        <taxon>Chordata</taxon>
        <taxon>Craniata</taxon>
        <taxon>Vertebrata</taxon>
        <taxon>Chondrichthyes</taxon>
        <taxon>Elasmobranchii</taxon>
        <taxon>Galeomorphii</taxon>
        <taxon>Galeoidea</taxon>
        <taxon>Orectolobiformes</taxon>
        <taxon>Hemiscylliidae</taxon>
        <taxon>Chiloscyllium</taxon>
    </lineage>
</organism>
<proteinExistence type="predicted"/>